<dbReference type="EMBL" id="KN847566">
    <property type="protein sequence ID" value="KIW00178.1"/>
    <property type="molecule type" value="Genomic_DNA"/>
</dbReference>
<dbReference type="GeneID" id="27316192"/>
<evidence type="ECO:0000313" key="2">
    <source>
        <dbReference type="Proteomes" id="UP000053259"/>
    </source>
</evidence>
<dbReference type="HOGENOM" id="CLU_1195659_0_0_1"/>
<name>A0A0D2A0K5_9PEZI</name>
<reference evidence="1 2" key="1">
    <citation type="submission" date="2015-01" db="EMBL/GenBank/DDBJ databases">
        <title>The Genome Sequence of Ochroconis gallopava CBS43764.</title>
        <authorList>
            <consortium name="The Broad Institute Genomics Platform"/>
            <person name="Cuomo C."/>
            <person name="de Hoog S."/>
            <person name="Gorbushina A."/>
            <person name="Stielow B."/>
            <person name="Teixiera M."/>
            <person name="Abouelleil A."/>
            <person name="Chapman S.B."/>
            <person name="Priest M."/>
            <person name="Young S.K."/>
            <person name="Wortman J."/>
            <person name="Nusbaum C."/>
            <person name="Birren B."/>
        </authorList>
    </citation>
    <scope>NUCLEOTIDE SEQUENCE [LARGE SCALE GENOMIC DNA]</scope>
    <source>
        <strain evidence="1 2">CBS 43764</strain>
    </source>
</reference>
<dbReference type="AlphaFoldDB" id="A0A0D2A0K5"/>
<accession>A0A0D2A0K5</accession>
<dbReference type="OrthoDB" id="4790878at2759"/>
<dbReference type="InParanoid" id="A0A0D2A0K5"/>
<evidence type="ECO:0000313" key="1">
    <source>
        <dbReference type="EMBL" id="KIW00178.1"/>
    </source>
</evidence>
<gene>
    <name evidence="1" type="ORF">PV09_08219</name>
</gene>
<organism evidence="1 2">
    <name type="scientific">Verruconis gallopava</name>
    <dbReference type="NCBI Taxonomy" id="253628"/>
    <lineage>
        <taxon>Eukaryota</taxon>
        <taxon>Fungi</taxon>
        <taxon>Dikarya</taxon>
        <taxon>Ascomycota</taxon>
        <taxon>Pezizomycotina</taxon>
        <taxon>Dothideomycetes</taxon>
        <taxon>Pleosporomycetidae</taxon>
        <taxon>Venturiales</taxon>
        <taxon>Sympoventuriaceae</taxon>
        <taxon>Verruconis</taxon>
    </lineage>
</organism>
<sequence length="232" mass="26106">MTGFLDLPRELRDFVYAFAARDDDPVLIFSNMYPRKLVTSHDSTALLLTSKQIHAEYSEMLIKNGLVVIAYGKDRRFDILNSIPPTVARRTRTLIAIVELDGMRAEGWKLDSVEEAISPVLKDVLTDVESLGQVFPNLHGIEMQWWNDLSIAGDRERSGEWINALLSVNLVKSSELWRGYLGGCADLDSMGGTHFTQPSINPRLHFYSQRCSNTPEDETPAPHFILVLNGTL</sequence>
<keyword evidence="2" id="KW-1185">Reference proteome</keyword>
<dbReference type="RefSeq" id="XP_016210047.1">
    <property type="nucleotide sequence ID" value="XM_016362082.1"/>
</dbReference>
<proteinExistence type="predicted"/>
<protein>
    <submittedName>
        <fullName evidence="1">Uncharacterized protein</fullName>
    </submittedName>
</protein>
<dbReference type="Proteomes" id="UP000053259">
    <property type="component" value="Unassembled WGS sequence"/>
</dbReference>
<dbReference type="VEuPathDB" id="FungiDB:PV09_08219"/>